<dbReference type="Gene3D" id="3.40.50.2000">
    <property type="entry name" value="Glycogen Phosphorylase B"/>
    <property type="match status" value="2"/>
</dbReference>
<evidence type="ECO:0000256" key="2">
    <source>
        <dbReference type="ARBA" id="ARBA00022679"/>
    </source>
</evidence>
<dbReference type="PANTHER" id="PTHR30160:SF7">
    <property type="entry name" value="ADP-HEPTOSE--LPS HEPTOSYLTRANSFERASE 2"/>
    <property type="match status" value="1"/>
</dbReference>
<proteinExistence type="inferred from homology"/>
<accession>E1YH79</accession>
<dbReference type="GO" id="GO:0009244">
    <property type="term" value="P:lipopolysaccharide core region biosynthetic process"/>
    <property type="evidence" value="ECO:0007669"/>
    <property type="project" value="TreeGrafter"/>
</dbReference>
<dbReference type="InterPro" id="IPR002201">
    <property type="entry name" value="Glyco_trans_9"/>
</dbReference>
<organism evidence="6">
    <name type="scientific">uncultured Desulfobacterium sp</name>
    <dbReference type="NCBI Taxonomy" id="201089"/>
    <lineage>
        <taxon>Bacteria</taxon>
        <taxon>Pseudomonadati</taxon>
        <taxon>Thermodesulfobacteriota</taxon>
        <taxon>Desulfobacteria</taxon>
        <taxon>Desulfobacterales</taxon>
        <taxon>Desulfobacteriaceae</taxon>
        <taxon>Desulfobacterium</taxon>
        <taxon>environmental samples</taxon>
    </lineage>
</organism>
<dbReference type="CAZy" id="GT9">
    <property type="family name" value="Glycosyltransferase Family 9"/>
</dbReference>
<dbReference type="InterPro" id="IPR011910">
    <property type="entry name" value="RfaF"/>
</dbReference>
<sequence length="356" mass="39409">MLLQPLDKSDINNILIRATNWVGDAVMTLPALDAVRENFPSARITVLARPWVAPLFENHPAVSDVLIFQKHDSFIKDLAEIKTLIDSIKEKQFDLAFLFQNAFEAAIIAYLGGVKYRVGFDSDGRGLLLTHAIKRTGEIFKIHQVEYYLSILKALGYAAESHDPVIHIAEDVLSKADDLLKLNGINKDDFLLGLAPGAIFGNAKRWPPERFAEIGDLAAQRWGAKTIIMGSKKEQYIGSIVSGLMLHNPIDFCGTTSLEIAIALISRCNFFLSNDSGLMHVAAALGVPTLAIFGSTDNIATGPRGSKTRILKHEIDCAPCMKQECPTDFKCMLSITPEEVWQEMEQFRSVYENTAK</sequence>
<dbReference type="CDD" id="cd03789">
    <property type="entry name" value="GT9_LPS_heptosyltransferase"/>
    <property type="match status" value="1"/>
</dbReference>
<dbReference type="InterPro" id="IPR051199">
    <property type="entry name" value="LPS_LOS_Heptosyltrfase"/>
</dbReference>
<comment type="similarity">
    <text evidence="3">Belongs to the glycosyltransferase 9 family.</text>
</comment>
<evidence type="ECO:0000256" key="3">
    <source>
        <dbReference type="ARBA" id="ARBA00043995"/>
    </source>
</evidence>
<dbReference type="EC" id="2.4.99.24" evidence="4"/>
<evidence type="ECO:0000256" key="5">
    <source>
        <dbReference type="ARBA" id="ARBA00047503"/>
    </source>
</evidence>
<dbReference type="Pfam" id="PF01075">
    <property type="entry name" value="Glyco_transf_9"/>
    <property type="match status" value="1"/>
</dbReference>
<evidence type="ECO:0000256" key="1">
    <source>
        <dbReference type="ARBA" id="ARBA00022676"/>
    </source>
</evidence>
<dbReference type="SUPFAM" id="SSF53756">
    <property type="entry name" value="UDP-Glycosyltransferase/glycogen phosphorylase"/>
    <property type="match status" value="1"/>
</dbReference>
<name>E1YH79_9BACT</name>
<reference evidence="6" key="1">
    <citation type="journal article" date="2011" name="Environ. Microbiol.">
        <title>Genomic insights into the metabolic potential of the polycyclic aromatic hydrocarbon degrading sulfate-reducing Deltaproteobacterium N47.</title>
        <authorList>
            <person name="Bergmann F."/>
            <person name="Selesi D."/>
            <person name="Weinmaier T."/>
            <person name="Tischler P."/>
            <person name="Rattei T."/>
            <person name="Meckenstock R.U."/>
        </authorList>
    </citation>
    <scope>NUCLEOTIDE SEQUENCE</scope>
</reference>
<keyword evidence="1" id="KW-0328">Glycosyltransferase</keyword>
<keyword evidence="2" id="KW-0808">Transferase</keyword>
<gene>
    <name evidence="6" type="ORF">N47_F16180</name>
</gene>
<dbReference type="GO" id="GO:0005829">
    <property type="term" value="C:cytosol"/>
    <property type="evidence" value="ECO:0007669"/>
    <property type="project" value="TreeGrafter"/>
</dbReference>
<comment type="catalytic activity">
    <reaction evidence="5">
        <text>an L-alpha-D-Hep-(1-&gt;5)-[alpha-Kdo-(2-&gt;4)]-alpha-Kdo-(2-&gt;6)-lipid A + ADP-L-glycero-beta-D-manno-heptose = an L-alpha-D-Hep-(1-&gt;3)-L-alpha-D-Hep-(1-&gt;5)-[alpha-Kdo-(2-&gt;4)]-alpha-Kdo-(2-&gt;6)-lipid A + ADP + H(+)</text>
        <dbReference type="Rhea" id="RHEA:74071"/>
        <dbReference type="ChEBI" id="CHEBI:15378"/>
        <dbReference type="ChEBI" id="CHEBI:61506"/>
        <dbReference type="ChEBI" id="CHEBI:193068"/>
        <dbReference type="ChEBI" id="CHEBI:193069"/>
        <dbReference type="ChEBI" id="CHEBI:456216"/>
        <dbReference type="EC" id="2.4.99.24"/>
    </reaction>
</comment>
<protein>
    <recommendedName>
        <fullName evidence="4">lipopolysaccharide heptosyltransferase II</fullName>
        <ecNumber evidence="4">2.4.99.24</ecNumber>
    </recommendedName>
</protein>
<dbReference type="PANTHER" id="PTHR30160">
    <property type="entry name" value="TETRAACYLDISACCHARIDE 4'-KINASE-RELATED"/>
    <property type="match status" value="1"/>
</dbReference>
<evidence type="ECO:0000313" key="6">
    <source>
        <dbReference type="EMBL" id="CBX29923.1"/>
    </source>
</evidence>
<evidence type="ECO:0000256" key="4">
    <source>
        <dbReference type="ARBA" id="ARBA00044042"/>
    </source>
</evidence>
<dbReference type="AlphaFoldDB" id="E1YH79"/>
<dbReference type="EMBL" id="FR695873">
    <property type="protein sequence ID" value="CBX29923.1"/>
    <property type="molecule type" value="Genomic_DNA"/>
</dbReference>
<dbReference type="GO" id="GO:0008713">
    <property type="term" value="F:ADP-heptose-lipopolysaccharide heptosyltransferase activity"/>
    <property type="evidence" value="ECO:0007669"/>
    <property type="project" value="UniProtKB-EC"/>
</dbReference>
<dbReference type="NCBIfam" id="TIGR02195">
    <property type="entry name" value="heptsyl_trn_II"/>
    <property type="match status" value="1"/>
</dbReference>